<organism evidence="10 11">
    <name type="scientific">Candidatus Beckwithbacteria bacterium CG10_big_fil_rev_8_21_14_0_10_34_10</name>
    <dbReference type="NCBI Taxonomy" id="1974495"/>
    <lineage>
        <taxon>Bacteria</taxon>
        <taxon>Candidatus Beckwithiibacteriota</taxon>
    </lineage>
</organism>
<protein>
    <recommendedName>
        <fullName evidence="9">ArnT-like N-terminal domain-containing protein</fullName>
    </recommendedName>
</protein>
<feature type="transmembrane region" description="Helical" evidence="8">
    <location>
        <begin position="164"/>
        <end position="183"/>
    </location>
</feature>
<feature type="transmembrane region" description="Helical" evidence="8">
    <location>
        <begin position="136"/>
        <end position="158"/>
    </location>
</feature>
<evidence type="ECO:0000259" key="9">
    <source>
        <dbReference type="Pfam" id="PF02366"/>
    </source>
</evidence>
<evidence type="ECO:0000313" key="10">
    <source>
        <dbReference type="EMBL" id="PIS09386.1"/>
    </source>
</evidence>
<feature type="transmembrane region" description="Helical" evidence="8">
    <location>
        <begin position="98"/>
        <end position="115"/>
    </location>
</feature>
<evidence type="ECO:0000256" key="1">
    <source>
        <dbReference type="ARBA" id="ARBA00004651"/>
    </source>
</evidence>
<dbReference type="PANTHER" id="PTHR33908:SF3">
    <property type="entry name" value="UNDECAPRENYL PHOSPHATE-ALPHA-4-AMINO-4-DEOXY-L-ARABINOSE ARABINOSYL TRANSFERASE"/>
    <property type="match status" value="1"/>
</dbReference>
<feature type="transmembrane region" description="Helical" evidence="8">
    <location>
        <begin position="234"/>
        <end position="254"/>
    </location>
</feature>
<dbReference type="InterPro" id="IPR003342">
    <property type="entry name" value="ArnT-like_N"/>
</dbReference>
<feature type="transmembrane region" description="Helical" evidence="8">
    <location>
        <begin position="212"/>
        <end position="229"/>
    </location>
</feature>
<evidence type="ECO:0000256" key="7">
    <source>
        <dbReference type="ARBA" id="ARBA00023136"/>
    </source>
</evidence>
<dbReference type="GO" id="GO:0010041">
    <property type="term" value="P:response to iron(III) ion"/>
    <property type="evidence" value="ECO:0007669"/>
    <property type="project" value="TreeGrafter"/>
</dbReference>
<dbReference type="GO" id="GO:0005886">
    <property type="term" value="C:plasma membrane"/>
    <property type="evidence" value="ECO:0007669"/>
    <property type="project" value="UniProtKB-SubCell"/>
</dbReference>
<keyword evidence="5 8" id="KW-0812">Transmembrane</keyword>
<keyword evidence="6 8" id="KW-1133">Transmembrane helix</keyword>
<dbReference type="Pfam" id="PF02366">
    <property type="entry name" value="PMT"/>
    <property type="match status" value="1"/>
</dbReference>
<accession>A0A2H0W9P3</accession>
<dbReference type="GO" id="GO:0016763">
    <property type="term" value="F:pentosyltransferase activity"/>
    <property type="evidence" value="ECO:0007669"/>
    <property type="project" value="TreeGrafter"/>
</dbReference>
<evidence type="ECO:0000256" key="8">
    <source>
        <dbReference type="SAM" id="Phobius"/>
    </source>
</evidence>
<evidence type="ECO:0000256" key="2">
    <source>
        <dbReference type="ARBA" id="ARBA00022475"/>
    </source>
</evidence>
<keyword evidence="7 8" id="KW-0472">Membrane</keyword>
<sequence length="568" mass="65643">MKKIKNSRLVWLVLGLVLLLAVFLRFYKLSQFPSSLYWEEAALGYDAYSLLKTGRDHRGNSWPIVYLESFMDFKPPLYVYTLIPSIAVFGLNEFSVRFPSALFGTLTVLVVYFLTKELFKSKNIDIYKDKNRYSKYSILNFKYLPLIAVLLLAISPWHLQFSRAAFEANLALFLTSTGAFLFLKSFKKNYLLIFSAGCFGLSLYAYHGARVFSFLLVLILTFVFLKRTLKIKKIILIMALALGLVLSFPLISSLKSGQVQQRFQETSVFATLDPVLESNKKIEKDRSGVMAKVIHHRFWEYSRLFLNQYFTHFSGSFLFLSGDINPRHSIQEFGQLYHWEIVTLILGVVFLLKNFKRKQAQLILAWLLIGPVPGAITKAAPHSLRTIFSLPIFMIISSLGLVGLFTAISKSPIYIRKRLINKKPLFLTVGFIILIEFIFYLHFYYHHYPKLYSAYWQYGLKEAVGFIKENENKYESIYLTNAYGRAYMYYLFYTQMDPLKAQDLVEPYKSTPDIPRLGKVFFNLEEDSLKKEGSKNLMVGSAGEIPAGRLLKTINFLDENVAFEIREQ</sequence>
<dbReference type="PANTHER" id="PTHR33908">
    <property type="entry name" value="MANNOSYLTRANSFERASE YKCB-RELATED"/>
    <property type="match status" value="1"/>
</dbReference>
<keyword evidence="2" id="KW-1003">Cell membrane</keyword>
<feature type="transmembrane region" description="Helical" evidence="8">
    <location>
        <begin position="362"/>
        <end position="380"/>
    </location>
</feature>
<dbReference type="AlphaFoldDB" id="A0A2H0W9P3"/>
<evidence type="ECO:0000313" key="11">
    <source>
        <dbReference type="Proteomes" id="UP000230093"/>
    </source>
</evidence>
<dbReference type="Proteomes" id="UP000230093">
    <property type="component" value="Unassembled WGS sequence"/>
</dbReference>
<feature type="transmembrane region" description="Helical" evidence="8">
    <location>
        <begin position="425"/>
        <end position="445"/>
    </location>
</feature>
<dbReference type="GO" id="GO:0000030">
    <property type="term" value="F:mannosyltransferase activity"/>
    <property type="evidence" value="ECO:0007669"/>
    <property type="project" value="InterPro"/>
</dbReference>
<dbReference type="GO" id="GO:0006493">
    <property type="term" value="P:protein O-linked glycosylation"/>
    <property type="evidence" value="ECO:0007669"/>
    <property type="project" value="InterPro"/>
</dbReference>
<dbReference type="EMBL" id="PEZT01000010">
    <property type="protein sequence ID" value="PIS09386.1"/>
    <property type="molecule type" value="Genomic_DNA"/>
</dbReference>
<evidence type="ECO:0000256" key="6">
    <source>
        <dbReference type="ARBA" id="ARBA00022989"/>
    </source>
</evidence>
<name>A0A2H0W9P3_9BACT</name>
<comment type="caution">
    <text evidence="10">The sequence shown here is derived from an EMBL/GenBank/DDBJ whole genome shotgun (WGS) entry which is preliminary data.</text>
</comment>
<keyword evidence="3" id="KW-0328">Glycosyltransferase</keyword>
<evidence type="ECO:0000256" key="3">
    <source>
        <dbReference type="ARBA" id="ARBA00022676"/>
    </source>
</evidence>
<proteinExistence type="predicted"/>
<evidence type="ECO:0000256" key="5">
    <source>
        <dbReference type="ARBA" id="ARBA00022692"/>
    </source>
</evidence>
<reference evidence="11" key="1">
    <citation type="submission" date="2017-09" db="EMBL/GenBank/DDBJ databases">
        <title>Depth-based differentiation of microbial function through sediment-hosted aquifers and enrichment of novel symbionts in the deep terrestrial subsurface.</title>
        <authorList>
            <person name="Probst A.J."/>
            <person name="Ladd B."/>
            <person name="Jarett J.K."/>
            <person name="Geller-Mcgrath D.E."/>
            <person name="Sieber C.M.K."/>
            <person name="Emerson J.B."/>
            <person name="Anantharaman K."/>
            <person name="Thomas B.C."/>
            <person name="Malmstrom R."/>
            <person name="Stieglmeier M."/>
            <person name="Klingl A."/>
            <person name="Woyke T."/>
            <person name="Ryan C.M."/>
            <person name="Banfield J.F."/>
        </authorList>
    </citation>
    <scope>NUCLEOTIDE SEQUENCE [LARGE SCALE GENOMIC DNA]</scope>
</reference>
<evidence type="ECO:0000256" key="4">
    <source>
        <dbReference type="ARBA" id="ARBA00022679"/>
    </source>
</evidence>
<gene>
    <name evidence="10" type="ORF">COT75_01770</name>
</gene>
<keyword evidence="4" id="KW-0808">Transferase</keyword>
<dbReference type="GO" id="GO:0009103">
    <property type="term" value="P:lipopolysaccharide biosynthetic process"/>
    <property type="evidence" value="ECO:0007669"/>
    <property type="project" value="UniProtKB-ARBA"/>
</dbReference>
<feature type="transmembrane region" description="Helical" evidence="8">
    <location>
        <begin position="386"/>
        <end position="405"/>
    </location>
</feature>
<dbReference type="InterPro" id="IPR050297">
    <property type="entry name" value="LipidA_mod_glycosyltrf_83"/>
</dbReference>
<feature type="transmembrane region" description="Helical" evidence="8">
    <location>
        <begin position="336"/>
        <end position="355"/>
    </location>
</feature>
<feature type="domain" description="ArnT-like N-terminal" evidence="9">
    <location>
        <begin position="17"/>
        <end position="124"/>
    </location>
</feature>
<feature type="transmembrane region" description="Helical" evidence="8">
    <location>
        <begin position="9"/>
        <end position="27"/>
    </location>
</feature>
<comment type="subcellular location">
    <subcellularLocation>
        <location evidence="1">Cell membrane</location>
        <topology evidence="1">Multi-pass membrane protein</topology>
    </subcellularLocation>
</comment>